<dbReference type="GO" id="GO:0016763">
    <property type="term" value="F:pentosyltransferase activity"/>
    <property type="evidence" value="ECO:0007669"/>
    <property type="project" value="TreeGrafter"/>
</dbReference>
<dbReference type="AlphaFoldDB" id="A0A2M8DMX6"/>
<evidence type="ECO:0000259" key="9">
    <source>
        <dbReference type="Pfam" id="PF13231"/>
    </source>
</evidence>
<dbReference type="GO" id="GO:0009103">
    <property type="term" value="P:lipopolysaccharide biosynthetic process"/>
    <property type="evidence" value="ECO:0007669"/>
    <property type="project" value="UniProtKB-ARBA"/>
</dbReference>
<dbReference type="InterPro" id="IPR050297">
    <property type="entry name" value="LipidA_mod_glycosyltrf_83"/>
</dbReference>
<evidence type="ECO:0000256" key="7">
    <source>
        <dbReference type="ARBA" id="ARBA00023136"/>
    </source>
</evidence>
<sequence>MRKKELIILIVIFLIALSLRGIALYRLYNSDYFAGIRSGLDASAHNLFLGNGFSKVTQGKLTPDFQQLPGYSFLLAMTYKIFGHESDIYLQIIQILLSSCSVFIIFGIAKRFFNKNIALVSSFLWAIWLPEIRLSVAVLYDTSAVFLTLLACYLFFKSVVDNKKYFWIYAAIIIGISLYFRSDSLLLPLFLGIGSWIYKRNWKAALGKTLTMFLIIFTILFPWGIRNYLVFHTFTFGRATLWQSMWEGFGEFKNPFGAVLSDGVTYEQVAQEYPGIDYASPQYQDVLKTKVIQAIKTHPGWYILMMPKRLISMLFTPRGMGSIGRLLGEHFTRQFFFDHNPGSSNIDYGKWLLRNNFRGFLLVIIIPALIQGLFVLAAAFGFWFTKQQWRKNLLLLSPLLYFYLSHVPIYWEARYLVPGEFPYLIFMAYFCVHIFNIYKQKYLNKPELKRIKYDSKK</sequence>
<feature type="transmembrane region" description="Helical" evidence="8">
    <location>
        <begin position="360"/>
        <end position="385"/>
    </location>
</feature>
<keyword evidence="7 8" id="KW-0472">Membrane</keyword>
<keyword evidence="2" id="KW-1003">Cell membrane</keyword>
<proteinExistence type="predicted"/>
<feature type="domain" description="Glycosyltransferase RgtA/B/C/D-like" evidence="9">
    <location>
        <begin position="69"/>
        <end position="222"/>
    </location>
</feature>
<evidence type="ECO:0000256" key="2">
    <source>
        <dbReference type="ARBA" id="ARBA00022475"/>
    </source>
</evidence>
<evidence type="ECO:0000313" key="11">
    <source>
        <dbReference type="Proteomes" id="UP000228875"/>
    </source>
</evidence>
<dbReference type="PANTHER" id="PTHR33908">
    <property type="entry name" value="MANNOSYLTRANSFERASE YKCB-RELATED"/>
    <property type="match status" value="1"/>
</dbReference>
<evidence type="ECO:0000256" key="6">
    <source>
        <dbReference type="ARBA" id="ARBA00022989"/>
    </source>
</evidence>
<evidence type="ECO:0000256" key="5">
    <source>
        <dbReference type="ARBA" id="ARBA00022692"/>
    </source>
</evidence>
<feature type="transmembrane region" description="Helical" evidence="8">
    <location>
        <begin position="421"/>
        <end position="438"/>
    </location>
</feature>
<dbReference type="EMBL" id="PFTB01000037">
    <property type="protein sequence ID" value="PJB99474.1"/>
    <property type="molecule type" value="Genomic_DNA"/>
</dbReference>
<evidence type="ECO:0000313" key="10">
    <source>
        <dbReference type="EMBL" id="PJB99474.1"/>
    </source>
</evidence>
<keyword evidence="6 8" id="KW-1133">Transmembrane helix</keyword>
<organism evidence="10 11">
    <name type="scientific">Candidatus Nealsonbacteria bacterium CG_4_9_14_0_8_um_filter_35_12</name>
    <dbReference type="NCBI Taxonomy" id="1974692"/>
    <lineage>
        <taxon>Bacteria</taxon>
        <taxon>Candidatus Nealsoniibacteriota</taxon>
    </lineage>
</organism>
<accession>A0A2M8DMX6</accession>
<dbReference type="PANTHER" id="PTHR33908:SF11">
    <property type="entry name" value="MEMBRANE PROTEIN"/>
    <property type="match status" value="1"/>
</dbReference>
<evidence type="ECO:0000256" key="8">
    <source>
        <dbReference type="SAM" id="Phobius"/>
    </source>
</evidence>
<dbReference type="GO" id="GO:0005886">
    <property type="term" value="C:plasma membrane"/>
    <property type="evidence" value="ECO:0007669"/>
    <property type="project" value="UniProtKB-SubCell"/>
</dbReference>
<name>A0A2M8DMX6_9BACT</name>
<gene>
    <name evidence="10" type="ORF">CO077_01525</name>
</gene>
<keyword evidence="3" id="KW-0328">Glycosyltransferase</keyword>
<feature type="transmembrane region" description="Helical" evidence="8">
    <location>
        <begin position="168"/>
        <end position="193"/>
    </location>
</feature>
<reference evidence="11" key="1">
    <citation type="submission" date="2017-09" db="EMBL/GenBank/DDBJ databases">
        <title>Depth-based differentiation of microbial function through sediment-hosted aquifers and enrichment of novel symbionts in the deep terrestrial subsurface.</title>
        <authorList>
            <person name="Probst A.J."/>
            <person name="Ladd B."/>
            <person name="Jarett J.K."/>
            <person name="Geller-Mcgrath D.E."/>
            <person name="Sieber C.M.K."/>
            <person name="Emerson J.B."/>
            <person name="Anantharaman K."/>
            <person name="Thomas B.C."/>
            <person name="Malmstrom R."/>
            <person name="Stieglmeier M."/>
            <person name="Klingl A."/>
            <person name="Woyke T."/>
            <person name="Ryan C.M."/>
            <person name="Banfield J.F."/>
        </authorList>
    </citation>
    <scope>NUCLEOTIDE SEQUENCE [LARGE SCALE GENOMIC DNA]</scope>
</reference>
<keyword evidence="4" id="KW-0808">Transferase</keyword>
<evidence type="ECO:0000256" key="1">
    <source>
        <dbReference type="ARBA" id="ARBA00004651"/>
    </source>
</evidence>
<evidence type="ECO:0000256" key="4">
    <source>
        <dbReference type="ARBA" id="ARBA00022679"/>
    </source>
</evidence>
<evidence type="ECO:0000256" key="3">
    <source>
        <dbReference type="ARBA" id="ARBA00022676"/>
    </source>
</evidence>
<dbReference type="Proteomes" id="UP000228875">
    <property type="component" value="Unassembled WGS sequence"/>
</dbReference>
<comment type="caution">
    <text evidence="10">The sequence shown here is derived from an EMBL/GenBank/DDBJ whole genome shotgun (WGS) entry which is preliminary data.</text>
</comment>
<dbReference type="Pfam" id="PF13231">
    <property type="entry name" value="PMT_2"/>
    <property type="match status" value="1"/>
</dbReference>
<feature type="transmembrane region" description="Helical" evidence="8">
    <location>
        <begin position="88"/>
        <end position="113"/>
    </location>
</feature>
<feature type="transmembrane region" description="Helical" evidence="8">
    <location>
        <begin position="205"/>
        <end position="225"/>
    </location>
</feature>
<comment type="subcellular location">
    <subcellularLocation>
        <location evidence="1">Cell membrane</location>
        <topology evidence="1">Multi-pass membrane protein</topology>
    </subcellularLocation>
</comment>
<protein>
    <recommendedName>
        <fullName evidence="9">Glycosyltransferase RgtA/B/C/D-like domain-containing protein</fullName>
    </recommendedName>
</protein>
<feature type="transmembrane region" description="Helical" evidence="8">
    <location>
        <begin position="134"/>
        <end position="156"/>
    </location>
</feature>
<keyword evidence="5 8" id="KW-0812">Transmembrane</keyword>
<dbReference type="InterPro" id="IPR038731">
    <property type="entry name" value="RgtA/B/C-like"/>
</dbReference>